<evidence type="ECO:0000313" key="1">
    <source>
        <dbReference type="EMBL" id="CAD8104561.1"/>
    </source>
</evidence>
<reference evidence="1" key="1">
    <citation type="submission" date="2021-01" db="EMBL/GenBank/DDBJ databases">
        <authorList>
            <consortium name="Genoscope - CEA"/>
            <person name="William W."/>
        </authorList>
    </citation>
    <scope>NUCLEOTIDE SEQUENCE</scope>
</reference>
<name>A0A8S1PNJ9_PARPR</name>
<comment type="caution">
    <text evidence="1">The sequence shown here is derived from an EMBL/GenBank/DDBJ whole genome shotgun (WGS) entry which is preliminary data.</text>
</comment>
<dbReference type="Proteomes" id="UP000688137">
    <property type="component" value="Unassembled WGS sequence"/>
</dbReference>
<organism evidence="1 2">
    <name type="scientific">Paramecium primaurelia</name>
    <dbReference type="NCBI Taxonomy" id="5886"/>
    <lineage>
        <taxon>Eukaryota</taxon>
        <taxon>Sar</taxon>
        <taxon>Alveolata</taxon>
        <taxon>Ciliophora</taxon>
        <taxon>Intramacronucleata</taxon>
        <taxon>Oligohymenophorea</taxon>
        <taxon>Peniculida</taxon>
        <taxon>Parameciidae</taxon>
        <taxon>Paramecium</taxon>
    </lineage>
</organism>
<keyword evidence="2" id="KW-1185">Reference proteome</keyword>
<accession>A0A8S1PNJ9</accession>
<gene>
    <name evidence="1" type="ORF">PPRIM_AZ9-3.1.T1240068</name>
</gene>
<dbReference type="AlphaFoldDB" id="A0A8S1PNJ9"/>
<sequence length="93" mass="11187">MMQGPKYKLQNIQELCRSNFDDDEDPEVYQDVRVDKFGNPINKQLKFHICFRDEIIPSQQVFDIHIVENWKLYNLIEEKEESDACCKQFCQII</sequence>
<evidence type="ECO:0000313" key="2">
    <source>
        <dbReference type="Proteomes" id="UP000688137"/>
    </source>
</evidence>
<proteinExistence type="predicted"/>
<dbReference type="OMA" id="CFRDEII"/>
<dbReference type="EMBL" id="CAJJDM010000127">
    <property type="protein sequence ID" value="CAD8104561.1"/>
    <property type="molecule type" value="Genomic_DNA"/>
</dbReference>
<protein>
    <submittedName>
        <fullName evidence="1">Uncharacterized protein</fullName>
    </submittedName>
</protein>